<dbReference type="Proteomes" id="UP000245207">
    <property type="component" value="Unassembled WGS sequence"/>
</dbReference>
<dbReference type="STRING" id="35608.A0A2U1KPK2"/>
<organism evidence="3 4">
    <name type="scientific">Artemisia annua</name>
    <name type="common">Sweet wormwood</name>
    <dbReference type="NCBI Taxonomy" id="35608"/>
    <lineage>
        <taxon>Eukaryota</taxon>
        <taxon>Viridiplantae</taxon>
        <taxon>Streptophyta</taxon>
        <taxon>Embryophyta</taxon>
        <taxon>Tracheophyta</taxon>
        <taxon>Spermatophyta</taxon>
        <taxon>Magnoliopsida</taxon>
        <taxon>eudicotyledons</taxon>
        <taxon>Gunneridae</taxon>
        <taxon>Pentapetalae</taxon>
        <taxon>asterids</taxon>
        <taxon>campanulids</taxon>
        <taxon>Asterales</taxon>
        <taxon>Asteraceae</taxon>
        <taxon>Asteroideae</taxon>
        <taxon>Anthemideae</taxon>
        <taxon>Artemisiinae</taxon>
        <taxon>Artemisia</taxon>
    </lineage>
</organism>
<feature type="transmembrane region" description="Helical" evidence="1">
    <location>
        <begin position="413"/>
        <end position="439"/>
    </location>
</feature>
<keyword evidence="4" id="KW-1185">Reference proteome</keyword>
<feature type="transmembrane region" description="Helical" evidence="1">
    <location>
        <begin position="373"/>
        <end position="401"/>
    </location>
</feature>
<proteinExistence type="predicted"/>
<feature type="domain" description="PGG" evidence="2">
    <location>
        <begin position="325"/>
        <end position="437"/>
    </location>
</feature>
<gene>
    <name evidence="3" type="ORF">CTI12_AA579640</name>
</gene>
<evidence type="ECO:0000259" key="2">
    <source>
        <dbReference type="Pfam" id="PF13962"/>
    </source>
</evidence>
<dbReference type="AlphaFoldDB" id="A0A2U1KPK2"/>
<keyword evidence="1" id="KW-0812">Transmembrane</keyword>
<protein>
    <submittedName>
        <fullName evidence="3">PGG domain-containing protein</fullName>
    </submittedName>
</protein>
<comment type="caution">
    <text evidence="3">The sequence shown here is derived from an EMBL/GenBank/DDBJ whole genome shotgun (WGS) entry which is preliminary data.</text>
</comment>
<dbReference type="EMBL" id="PKPP01015404">
    <property type="protein sequence ID" value="PWA38662.1"/>
    <property type="molecule type" value="Genomic_DNA"/>
</dbReference>
<dbReference type="InterPro" id="IPR026961">
    <property type="entry name" value="PGG_dom"/>
</dbReference>
<name>A0A2U1KPK2_ARTAN</name>
<evidence type="ECO:0000256" key="1">
    <source>
        <dbReference type="SAM" id="Phobius"/>
    </source>
</evidence>
<feature type="transmembrane region" description="Helical" evidence="1">
    <location>
        <begin position="23"/>
        <end position="47"/>
    </location>
</feature>
<keyword evidence="1" id="KW-1133">Transmembrane helix</keyword>
<dbReference type="PANTHER" id="PTHR24177">
    <property type="entry name" value="CASKIN"/>
    <property type="match status" value="1"/>
</dbReference>
<evidence type="ECO:0000313" key="4">
    <source>
        <dbReference type="Proteomes" id="UP000245207"/>
    </source>
</evidence>
<keyword evidence="1" id="KW-0472">Membrane</keyword>
<dbReference type="Pfam" id="PF13962">
    <property type="entry name" value="PGG"/>
    <property type="match status" value="1"/>
</dbReference>
<dbReference type="PANTHER" id="PTHR24177:SF475">
    <property type="entry name" value="ANKYRIN REPEAT-CONTAINING DOMAIN, PGG DOMAIN PROTEIN-RELATED"/>
    <property type="match status" value="1"/>
</dbReference>
<dbReference type="OrthoDB" id="1652385at2759"/>
<feature type="transmembrane region" description="Helical" evidence="1">
    <location>
        <begin position="445"/>
        <end position="470"/>
    </location>
</feature>
<dbReference type="GO" id="GO:0016020">
    <property type="term" value="C:membrane"/>
    <property type="evidence" value="ECO:0007669"/>
    <property type="project" value="TreeGrafter"/>
</dbReference>
<reference evidence="3 4" key="1">
    <citation type="journal article" date="2018" name="Mol. Plant">
        <title>The genome of Artemisia annua provides insight into the evolution of Asteraceae family and artemisinin biosynthesis.</title>
        <authorList>
            <person name="Shen Q."/>
            <person name="Zhang L."/>
            <person name="Liao Z."/>
            <person name="Wang S."/>
            <person name="Yan T."/>
            <person name="Shi P."/>
            <person name="Liu M."/>
            <person name="Fu X."/>
            <person name="Pan Q."/>
            <person name="Wang Y."/>
            <person name="Lv Z."/>
            <person name="Lu X."/>
            <person name="Zhang F."/>
            <person name="Jiang W."/>
            <person name="Ma Y."/>
            <person name="Chen M."/>
            <person name="Hao X."/>
            <person name="Li L."/>
            <person name="Tang Y."/>
            <person name="Lv G."/>
            <person name="Zhou Y."/>
            <person name="Sun X."/>
            <person name="Brodelius P.E."/>
            <person name="Rose J.K.C."/>
            <person name="Tang K."/>
        </authorList>
    </citation>
    <scope>NUCLEOTIDE SEQUENCE [LARGE SCALE GENOMIC DNA]</scope>
    <source>
        <strain evidence="4">cv. Huhao1</strain>
        <tissue evidence="3">Leaf</tissue>
    </source>
</reference>
<feature type="transmembrane region" description="Helical" evidence="1">
    <location>
        <begin position="334"/>
        <end position="353"/>
    </location>
</feature>
<accession>A0A2U1KPK2</accession>
<sequence>MGASDGYHRQLIPSRPKMRALDIYSYQVSTCISFIYFYSTTSINIFYERKKMRHGIYISDPKDRSLTTVTRSFSGFHESVKPKLTIHTKSRSTLNSKTEMNINICPSSCNISNLSAHVSPHISASFPLFYIVFPPVEVAPINNIQKKRKAYREAKVFLKWICDKNRHSDDNENQNPALDKFYRGSLMEAVRLDVPEVLNQIMDISSKALDFKETDGYNIIQLAIINRSPKVYNLIRPIIERKEDYRSMEDHWRNNLLHLAGRLAPLTVLSCTTGAALQLQRELQWRKQVEKLMEPAHLTAENLDCETPEKVFSREHENLVKDGERWIKTTAESCSITAALIITIVFAAAITVPGGSNQETGIPLFKKKIAFNIFALADAVSLFSASTSLLVFLSILTTRFAEKDFLISLPRRLFVGLCLLFLSTTAMMLAFSTILFLVFCDERPWMLAPIGGLTCLPIAAIVTLQLPLVIDLYQAIYIPIFGKDEKEEKVQTLFEAEDKKEKGKLRNILRDINPILRRRAACCLPVHRGNL</sequence>
<evidence type="ECO:0000313" key="3">
    <source>
        <dbReference type="EMBL" id="PWA38662.1"/>
    </source>
</evidence>